<keyword evidence="2" id="KW-0808">Transferase</keyword>
<dbReference type="PATRIC" id="fig|1246995.3.peg.3422"/>
<dbReference type="KEGG" id="afs:AFR_16870"/>
<dbReference type="Gene3D" id="3.40.50.150">
    <property type="entry name" value="Vaccinia Virus protein VP39"/>
    <property type="match status" value="1"/>
</dbReference>
<dbReference type="Pfam" id="PF08241">
    <property type="entry name" value="Methyltransf_11"/>
    <property type="match status" value="1"/>
</dbReference>
<dbReference type="HOGENOM" id="CLU_939811_0_0_11"/>
<keyword evidence="2" id="KW-0489">Methyltransferase</keyword>
<sequence length="284" mass="30372">MAYRHPLAFLLGYEGLALHRAYAGEFGARFVEARLDEIRAMVAAWDRGELGTVDHVGEIDTVAGYRHWSRTYDEPGNPLIAVDEPLVRDILAGLPPGHALDAACGTGRFSALLADRGCTVVGVDSSEDMLGRAHDKVRSGVFALGDLRRLPLPDSSFDIVTCGLALAHLPALGPAFAELARVLKPGGHLVTSDIHWQSLYLGGIAAVVDDSGLEARLPAGRFRPSDYITAALSAGLEIRQCHEPSWPPSPHQGGPFARTWAAGAVDAACENTPAAIIWSFRRVP</sequence>
<dbReference type="InterPro" id="IPR013216">
    <property type="entry name" value="Methyltransf_11"/>
</dbReference>
<dbReference type="PANTHER" id="PTHR43591">
    <property type="entry name" value="METHYLTRANSFERASE"/>
    <property type="match status" value="1"/>
</dbReference>
<dbReference type="EMBL" id="CP006272">
    <property type="protein sequence ID" value="AGZ41652.1"/>
    <property type="molecule type" value="Genomic_DNA"/>
</dbReference>
<dbReference type="PANTHER" id="PTHR43591:SF110">
    <property type="entry name" value="RHODANESE DOMAIN-CONTAINING PROTEIN"/>
    <property type="match status" value="1"/>
</dbReference>
<evidence type="ECO:0000313" key="2">
    <source>
        <dbReference type="EMBL" id="AGZ41652.1"/>
    </source>
</evidence>
<proteinExistence type="predicted"/>
<evidence type="ECO:0000259" key="1">
    <source>
        <dbReference type="Pfam" id="PF08241"/>
    </source>
</evidence>
<dbReference type="Proteomes" id="UP000017746">
    <property type="component" value="Chromosome"/>
</dbReference>
<dbReference type="eggNOG" id="COG2226">
    <property type="taxonomic scope" value="Bacteria"/>
</dbReference>
<keyword evidence="3" id="KW-1185">Reference proteome</keyword>
<dbReference type="CDD" id="cd02440">
    <property type="entry name" value="AdoMet_MTases"/>
    <property type="match status" value="1"/>
</dbReference>
<feature type="domain" description="Methyltransferase type 11" evidence="1">
    <location>
        <begin position="100"/>
        <end position="190"/>
    </location>
</feature>
<name>U5VY00_9ACTN</name>
<gene>
    <name evidence="2" type="ORF">AFR_16870</name>
</gene>
<reference evidence="2 3" key="1">
    <citation type="journal article" date="2014" name="J. Biotechnol.">
        <title>Complete genome sequence of the actinobacterium Actinoplanes friuliensis HAG 010964, producer of the lipopeptide antibiotic friulimycin.</title>
        <authorList>
            <person name="Ruckert C."/>
            <person name="Szczepanowski R."/>
            <person name="Albersmeier A."/>
            <person name="Goesmann A."/>
            <person name="Fischer N."/>
            <person name="Steinkamper A."/>
            <person name="Puhler A."/>
            <person name="Biener R."/>
            <person name="Schwartz D."/>
            <person name="Kalinowski J."/>
        </authorList>
    </citation>
    <scope>NUCLEOTIDE SEQUENCE [LARGE SCALE GENOMIC DNA]</scope>
    <source>
        <strain evidence="2 3">DSM 7358</strain>
    </source>
</reference>
<accession>U5VY00</accession>
<dbReference type="InterPro" id="IPR029063">
    <property type="entry name" value="SAM-dependent_MTases_sf"/>
</dbReference>
<dbReference type="GO" id="GO:0032259">
    <property type="term" value="P:methylation"/>
    <property type="evidence" value="ECO:0007669"/>
    <property type="project" value="UniProtKB-KW"/>
</dbReference>
<dbReference type="RefSeq" id="WP_023361780.1">
    <property type="nucleotide sequence ID" value="NC_022657.1"/>
</dbReference>
<dbReference type="AlphaFoldDB" id="U5VY00"/>
<dbReference type="STRING" id="1246995.AFR_16870"/>
<dbReference type="GO" id="GO:0008757">
    <property type="term" value="F:S-adenosylmethionine-dependent methyltransferase activity"/>
    <property type="evidence" value="ECO:0007669"/>
    <property type="project" value="InterPro"/>
</dbReference>
<evidence type="ECO:0000313" key="3">
    <source>
        <dbReference type="Proteomes" id="UP000017746"/>
    </source>
</evidence>
<protein>
    <submittedName>
        <fullName evidence="2">Type 11 methyltransferase</fullName>
    </submittedName>
</protein>
<dbReference type="SUPFAM" id="SSF53335">
    <property type="entry name" value="S-adenosyl-L-methionine-dependent methyltransferases"/>
    <property type="match status" value="1"/>
</dbReference>
<dbReference type="OrthoDB" id="9805171at2"/>
<organism evidence="2 3">
    <name type="scientific">Actinoplanes friuliensis DSM 7358</name>
    <dbReference type="NCBI Taxonomy" id="1246995"/>
    <lineage>
        <taxon>Bacteria</taxon>
        <taxon>Bacillati</taxon>
        <taxon>Actinomycetota</taxon>
        <taxon>Actinomycetes</taxon>
        <taxon>Micromonosporales</taxon>
        <taxon>Micromonosporaceae</taxon>
        <taxon>Actinoplanes</taxon>
    </lineage>
</organism>